<reference evidence="2 3" key="1">
    <citation type="submission" date="2018-08" db="EMBL/GenBank/DDBJ databases">
        <title>Pallidiluteibacterium maritimus gen. nov., sp. nov., isolated from coastal sediment.</title>
        <authorList>
            <person name="Zhou L.Y."/>
        </authorList>
    </citation>
    <scope>NUCLEOTIDE SEQUENCE [LARGE SCALE GENOMIC DNA]</scope>
    <source>
        <strain evidence="2 3">XSD2</strain>
    </source>
</reference>
<keyword evidence="1" id="KW-0472">Membrane</keyword>
<dbReference type="OrthoDB" id="7067875at2"/>
<feature type="transmembrane region" description="Helical" evidence="1">
    <location>
        <begin position="135"/>
        <end position="156"/>
    </location>
</feature>
<feature type="transmembrane region" description="Helical" evidence="1">
    <location>
        <begin position="7"/>
        <end position="28"/>
    </location>
</feature>
<dbReference type="Proteomes" id="UP000265926">
    <property type="component" value="Unassembled WGS sequence"/>
</dbReference>
<gene>
    <name evidence="2" type="ORF">D1614_04500</name>
</gene>
<accession>A0A399T0Q3</accession>
<organism evidence="2 3">
    <name type="scientific">Maribellus luteus</name>
    <dbReference type="NCBI Taxonomy" id="2305463"/>
    <lineage>
        <taxon>Bacteria</taxon>
        <taxon>Pseudomonadati</taxon>
        <taxon>Bacteroidota</taxon>
        <taxon>Bacteroidia</taxon>
        <taxon>Marinilabiliales</taxon>
        <taxon>Prolixibacteraceae</taxon>
        <taxon>Maribellus</taxon>
    </lineage>
</organism>
<name>A0A399T0Q3_9BACT</name>
<feature type="transmembrane region" description="Helical" evidence="1">
    <location>
        <begin position="177"/>
        <end position="196"/>
    </location>
</feature>
<keyword evidence="1" id="KW-0812">Transmembrane</keyword>
<feature type="transmembrane region" description="Helical" evidence="1">
    <location>
        <begin position="48"/>
        <end position="67"/>
    </location>
</feature>
<comment type="caution">
    <text evidence="2">The sequence shown here is derived from an EMBL/GenBank/DDBJ whole genome shotgun (WGS) entry which is preliminary data.</text>
</comment>
<evidence type="ECO:0000256" key="1">
    <source>
        <dbReference type="SAM" id="Phobius"/>
    </source>
</evidence>
<feature type="transmembrane region" description="Helical" evidence="1">
    <location>
        <begin position="79"/>
        <end position="99"/>
    </location>
</feature>
<protein>
    <submittedName>
        <fullName evidence="2">Uncharacterized protein</fullName>
    </submittedName>
</protein>
<dbReference type="RefSeq" id="WP_119436697.1">
    <property type="nucleotide sequence ID" value="NZ_QWGR01000002.1"/>
</dbReference>
<feature type="transmembrane region" description="Helical" evidence="1">
    <location>
        <begin position="202"/>
        <end position="219"/>
    </location>
</feature>
<evidence type="ECO:0000313" key="3">
    <source>
        <dbReference type="Proteomes" id="UP000265926"/>
    </source>
</evidence>
<sequence length="229" mass="26098">MKKKISGFLITDIIVLGIIVWFIAYAKIKAMEGGFEAFLYVVREDGWVEYLTALFLILCAILLGINAVKALKRADKKQVLFYTLACLVFIFGCGEEISWGQRIFGIQSGEYFMANNYQGETNLHNLKIDGVDLNILIFSKLMFVALVSYFVLLPLLAWKTKSIRKLVVDFGVPIPRLHHIMMFFVTNIAVLTLIQMKKESELHELALTGVLFLIFLNPAKRIKEVVVRK</sequence>
<proteinExistence type="predicted"/>
<dbReference type="AlphaFoldDB" id="A0A399T0Q3"/>
<keyword evidence="1" id="KW-1133">Transmembrane helix</keyword>
<dbReference type="EMBL" id="QWGR01000002">
    <property type="protein sequence ID" value="RIJ50010.1"/>
    <property type="molecule type" value="Genomic_DNA"/>
</dbReference>
<evidence type="ECO:0000313" key="2">
    <source>
        <dbReference type="EMBL" id="RIJ50010.1"/>
    </source>
</evidence>
<keyword evidence="3" id="KW-1185">Reference proteome</keyword>